<keyword evidence="1" id="KW-0472">Membrane</keyword>
<reference evidence="2" key="1">
    <citation type="submission" date="2022-08" db="EMBL/GenBank/DDBJ databases">
        <title>Novel sulphate-reducing endosymbionts in the free-living metamonad Anaeramoeba.</title>
        <authorList>
            <person name="Jerlstrom-Hultqvist J."/>
            <person name="Cepicka I."/>
            <person name="Gallot-Lavallee L."/>
            <person name="Salas-Leiva D."/>
            <person name="Curtis B.A."/>
            <person name="Zahonova K."/>
            <person name="Pipaliya S."/>
            <person name="Dacks J."/>
            <person name="Roger A.J."/>
        </authorList>
    </citation>
    <scope>NUCLEOTIDE SEQUENCE</scope>
    <source>
        <strain evidence="2">Busselton2</strain>
    </source>
</reference>
<proteinExistence type="predicted"/>
<evidence type="ECO:0000313" key="3">
    <source>
        <dbReference type="Proteomes" id="UP001146793"/>
    </source>
</evidence>
<sequence>MSNTQNNINTNTGTYTGTYTNMNTMDMPSNMDNTMGGFNYNYDYSGNNQNSGFGNMSNNMNMDMNMNTNTNIDNNVEQGYYYNQTITASDPLITQKKTKDRAQKTKKTQMLVNTNALQKRRQQRLAVCSCMTCAFIIIIIIIISVETRSHYFSFGNGNSDGSYCLSSSSTYFPTKLKKYQWVYPNDNDIFNTEIYWSGSWEIKFRNNGGISQYLKLESDKCYRVYSDQSTDNCYSEFIGRGNEDYDYNVCEIIN</sequence>
<dbReference type="EMBL" id="JANTQA010000047">
    <property type="protein sequence ID" value="KAJ3432772.1"/>
    <property type="molecule type" value="Genomic_DNA"/>
</dbReference>
<dbReference type="AlphaFoldDB" id="A0AAV7YVH8"/>
<evidence type="ECO:0000313" key="2">
    <source>
        <dbReference type="EMBL" id="KAJ3432772.1"/>
    </source>
</evidence>
<gene>
    <name evidence="2" type="ORF">M0812_21715</name>
</gene>
<name>A0AAV7YVH8_9EUKA</name>
<dbReference type="Proteomes" id="UP001146793">
    <property type="component" value="Unassembled WGS sequence"/>
</dbReference>
<protein>
    <submittedName>
        <fullName evidence="2">Uncharacterized protein</fullName>
    </submittedName>
</protein>
<organism evidence="2 3">
    <name type="scientific">Anaeramoeba flamelloides</name>
    <dbReference type="NCBI Taxonomy" id="1746091"/>
    <lineage>
        <taxon>Eukaryota</taxon>
        <taxon>Metamonada</taxon>
        <taxon>Anaeramoebidae</taxon>
        <taxon>Anaeramoeba</taxon>
    </lineage>
</organism>
<comment type="caution">
    <text evidence="2">The sequence shown here is derived from an EMBL/GenBank/DDBJ whole genome shotgun (WGS) entry which is preliminary data.</text>
</comment>
<feature type="transmembrane region" description="Helical" evidence="1">
    <location>
        <begin position="125"/>
        <end position="145"/>
    </location>
</feature>
<evidence type="ECO:0000256" key="1">
    <source>
        <dbReference type="SAM" id="Phobius"/>
    </source>
</evidence>
<accession>A0AAV7YVH8</accession>
<keyword evidence="1" id="KW-1133">Transmembrane helix</keyword>
<keyword evidence="1" id="KW-0812">Transmembrane</keyword>